<evidence type="ECO:0000313" key="2">
    <source>
        <dbReference type="Proteomes" id="UP000029736"/>
    </source>
</evidence>
<dbReference type="RefSeq" id="WP_044216359.1">
    <property type="nucleotide sequence ID" value="NZ_JBKAGJ010000024.1"/>
</dbReference>
<reference evidence="1 2" key="1">
    <citation type="journal article" date="2014" name="Int. J. Syst. Evol. Microbiol.">
        <title>Phaeodactylibacter xiamenensis gen. nov., sp. nov., a member of the family Saprospiraceae isolated from the marine alga Phaeodactylum tricornutum.</title>
        <authorList>
            <person name="Chen Z.Jr."/>
            <person name="Lei X."/>
            <person name="Lai Q."/>
            <person name="Li Y."/>
            <person name="Zhang B."/>
            <person name="Zhang J."/>
            <person name="Zhang H."/>
            <person name="Yang L."/>
            <person name="Zheng W."/>
            <person name="Tian Y."/>
            <person name="Yu Z."/>
            <person name="Xu H.Jr."/>
            <person name="Zheng T."/>
        </authorList>
    </citation>
    <scope>NUCLEOTIDE SEQUENCE [LARGE SCALE GENOMIC DNA]</scope>
    <source>
        <strain evidence="1 2">KD52</strain>
    </source>
</reference>
<name>A0A098S9M1_9BACT</name>
<proteinExistence type="predicted"/>
<evidence type="ECO:0000313" key="1">
    <source>
        <dbReference type="EMBL" id="KGE89289.1"/>
    </source>
</evidence>
<dbReference type="STRING" id="1524460.IX84_02850"/>
<dbReference type="EMBL" id="JPOS01000010">
    <property type="protein sequence ID" value="KGE89289.1"/>
    <property type="molecule type" value="Genomic_DNA"/>
</dbReference>
<comment type="caution">
    <text evidence="1">The sequence shown here is derived from an EMBL/GenBank/DDBJ whole genome shotgun (WGS) entry which is preliminary data.</text>
</comment>
<sequence length="59" mass="7006">MQGIGEAFQRSRKKKEPAEEWLFIIEPFLSWSHYLKLMRIEDEAGYSVSFGNYHKKVQA</sequence>
<organism evidence="1 2">
    <name type="scientific">Phaeodactylibacter xiamenensis</name>
    <dbReference type="NCBI Taxonomy" id="1524460"/>
    <lineage>
        <taxon>Bacteria</taxon>
        <taxon>Pseudomonadati</taxon>
        <taxon>Bacteroidota</taxon>
        <taxon>Saprospiria</taxon>
        <taxon>Saprospirales</taxon>
        <taxon>Haliscomenobacteraceae</taxon>
        <taxon>Phaeodactylibacter</taxon>
    </lineage>
</organism>
<gene>
    <name evidence="1" type="ORF">IX84_02850</name>
</gene>
<dbReference type="Proteomes" id="UP000029736">
    <property type="component" value="Unassembled WGS sequence"/>
</dbReference>
<keyword evidence="2" id="KW-1185">Reference proteome</keyword>
<dbReference type="AlphaFoldDB" id="A0A098S9M1"/>
<accession>A0A098S9M1</accession>
<protein>
    <submittedName>
        <fullName evidence="1">Uncharacterized protein</fullName>
    </submittedName>
</protein>